<evidence type="ECO:0000313" key="2">
    <source>
        <dbReference type="Proteomes" id="UP000681341"/>
    </source>
</evidence>
<dbReference type="RefSeq" id="WP_208495830.1">
    <property type="nucleotide sequence ID" value="NZ_JAGFNP010000004.1"/>
</dbReference>
<proteinExistence type="predicted"/>
<accession>A0ABS3U461</accession>
<evidence type="ECO:0000313" key="1">
    <source>
        <dbReference type="EMBL" id="MBO3733021.1"/>
    </source>
</evidence>
<dbReference type="Proteomes" id="UP000681341">
    <property type="component" value="Unassembled WGS sequence"/>
</dbReference>
<name>A0ABS3U461_9ACTN</name>
<sequence>MMTRAGLSPQPSVTEIRRVEGDLFASVGSAGTAGGFLEFLDSDEAGRARFIHGGGRSVPRLD</sequence>
<dbReference type="EMBL" id="JAGFNP010000004">
    <property type="protein sequence ID" value="MBO3733021.1"/>
    <property type="molecule type" value="Genomic_DNA"/>
</dbReference>
<keyword evidence="2" id="KW-1185">Reference proteome</keyword>
<protein>
    <submittedName>
        <fullName evidence="1">Uncharacterized protein</fullName>
    </submittedName>
</protein>
<gene>
    <name evidence="1" type="ORF">J5V16_09325</name>
</gene>
<comment type="caution">
    <text evidence="1">The sequence shown here is derived from an EMBL/GenBank/DDBJ whole genome shotgun (WGS) entry which is preliminary data.</text>
</comment>
<organism evidence="1 2">
    <name type="scientific">Glycomyces niveus</name>
    <dbReference type="NCBI Taxonomy" id="2820287"/>
    <lineage>
        <taxon>Bacteria</taxon>
        <taxon>Bacillati</taxon>
        <taxon>Actinomycetota</taxon>
        <taxon>Actinomycetes</taxon>
        <taxon>Glycomycetales</taxon>
        <taxon>Glycomycetaceae</taxon>
        <taxon>Glycomyces</taxon>
    </lineage>
</organism>
<reference evidence="1 2" key="1">
    <citation type="submission" date="2021-03" db="EMBL/GenBank/DDBJ databases">
        <title>Glycomyces sp. nov., a novel actinomycete isolated from soil.</title>
        <authorList>
            <person name="Yang X."/>
            <person name="Xu X."/>
        </authorList>
    </citation>
    <scope>NUCLEOTIDE SEQUENCE [LARGE SCALE GENOMIC DNA]</scope>
    <source>
        <strain evidence="1 2">NEAU-S30</strain>
    </source>
</reference>